<sequence length="71" mass="7849">MFAFLKAIPLGIALTVIVCLFMGSGGTTGGPLNIRTFHFEVMETAITFYWSWMLFLGATALAFFLFLMMGD</sequence>
<keyword evidence="1" id="KW-0472">Membrane</keyword>
<organism evidence="2 3">
    <name type="scientific">Aurantiacibacter spongiae</name>
    <dbReference type="NCBI Taxonomy" id="2488860"/>
    <lineage>
        <taxon>Bacteria</taxon>
        <taxon>Pseudomonadati</taxon>
        <taxon>Pseudomonadota</taxon>
        <taxon>Alphaproteobacteria</taxon>
        <taxon>Sphingomonadales</taxon>
        <taxon>Erythrobacteraceae</taxon>
        <taxon>Aurantiacibacter</taxon>
    </lineage>
</organism>
<dbReference type="AlphaFoldDB" id="A0A3N5DAC9"/>
<keyword evidence="1" id="KW-1133">Transmembrane helix</keyword>
<accession>A0A3N5DAC9</accession>
<keyword evidence="3" id="KW-1185">Reference proteome</keyword>
<dbReference type="RefSeq" id="WP_123880250.1">
    <property type="nucleotide sequence ID" value="NZ_RPFZ01000001.1"/>
</dbReference>
<feature type="transmembrane region" description="Helical" evidence="1">
    <location>
        <begin position="49"/>
        <end position="69"/>
    </location>
</feature>
<gene>
    <name evidence="2" type="ORF">EG799_08285</name>
</gene>
<proteinExistence type="predicted"/>
<protein>
    <submittedName>
        <fullName evidence="2">Uncharacterized protein</fullName>
    </submittedName>
</protein>
<evidence type="ECO:0000313" key="2">
    <source>
        <dbReference type="EMBL" id="RPF71618.1"/>
    </source>
</evidence>
<evidence type="ECO:0000313" key="3">
    <source>
        <dbReference type="Proteomes" id="UP000275232"/>
    </source>
</evidence>
<evidence type="ECO:0000256" key="1">
    <source>
        <dbReference type="SAM" id="Phobius"/>
    </source>
</evidence>
<dbReference type="OrthoDB" id="7433080at2"/>
<keyword evidence="1" id="KW-0812">Transmembrane</keyword>
<reference evidence="2 3" key="1">
    <citation type="submission" date="2018-11" db="EMBL/GenBank/DDBJ databases">
        <title>Erythrobacter spongiae sp. nov., isolated from a marine sponge.</title>
        <authorList>
            <person name="Zhuang L."/>
            <person name="Luo L."/>
        </authorList>
    </citation>
    <scope>NUCLEOTIDE SEQUENCE [LARGE SCALE GENOMIC DNA]</scope>
    <source>
        <strain evidence="2 3">HN-E23</strain>
    </source>
</reference>
<comment type="caution">
    <text evidence="2">The sequence shown here is derived from an EMBL/GenBank/DDBJ whole genome shotgun (WGS) entry which is preliminary data.</text>
</comment>
<dbReference type="Proteomes" id="UP000275232">
    <property type="component" value="Unassembled WGS sequence"/>
</dbReference>
<dbReference type="EMBL" id="RPFZ01000001">
    <property type="protein sequence ID" value="RPF71618.1"/>
    <property type="molecule type" value="Genomic_DNA"/>
</dbReference>
<name>A0A3N5DAC9_9SPHN</name>